<dbReference type="Gene3D" id="3.40.50.1110">
    <property type="entry name" value="SGNH hydrolase"/>
    <property type="match status" value="1"/>
</dbReference>
<dbReference type="Pfam" id="PF01757">
    <property type="entry name" value="Acyl_transf_3"/>
    <property type="match status" value="1"/>
</dbReference>
<keyword evidence="4 8" id="KW-0812">Transmembrane</keyword>
<dbReference type="InterPro" id="IPR043968">
    <property type="entry name" value="SGNH"/>
</dbReference>
<evidence type="ECO:0000256" key="3">
    <source>
        <dbReference type="ARBA" id="ARBA00022679"/>
    </source>
</evidence>
<feature type="domain" description="SGNH" evidence="10">
    <location>
        <begin position="414"/>
        <end position="645"/>
    </location>
</feature>
<dbReference type="Pfam" id="PF19040">
    <property type="entry name" value="SGNH"/>
    <property type="match status" value="1"/>
</dbReference>
<dbReference type="GO" id="GO:0016746">
    <property type="term" value="F:acyltransferase activity"/>
    <property type="evidence" value="ECO:0007669"/>
    <property type="project" value="UniProtKB-KW"/>
</dbReference>
<evidence type="ECO:0000256" key="2">
    <source>
        <dbReference type="ARBA" id="ARBA00022475"/>
    </source>
</evidence>
<evidence type="ECO:0000256" key="5">
    <source>
        <dbReference type="ARBA" id="ARBA00022989"/>
    </source>
</evidence>
<evidence type="ECO:0000256" key="7">
    <source>
        <dbReference type="ARBA" id="ARBA00023315"/>
    </source>
</evidence>
<evidence type="ECO:0000256" key="4">
    <source>
        <dbReference type="ARBA" id="ARBA00022692"/>
    </source>
</evidence>
<dbReference type="InterPro" id="IPR050879">
    <property type="entry name" value="Acyltransferase_3"/>
</dbReference>
<feature type="transmembrane region" description="Helical" evidence="8">
    <location>
        <begin position="130"/>
        <end position="146"/>
    </location>
</feature>
<comment type="caution">
    <text evidence="11">The sequence shown here is derived from an EMBL/GenBank/DDBJ whole genome shotgun (WGS) entry which is preliminary data.</text>
</comment>
<feature type="transmembrane region" description="Helical" evidence="8">
    <location>
        <begin position="16"/>
        <end position="37"/>
    </location>
</feature>
<dbReference type="PANTHER" id="PTHR23028:SF53">
    <property type="entry name" value="ACYL_TRANSF_3 DOMAIN-CONTAINING PROTEIN"/>
    <property type="match status" value="1"/>
</dbReference>
<gene>
    <name evidence="11" type="ORF">GCM10022288_13610</name>
</gene>
<feature type="transmembrane region" description="Helical" evidence="8">
    <location>
        <begin position="153"/>
        <end position="172"/>
    </location>
</feature>
<accession>A0ABP8AQ94</accession>
<dbReference type="InterPro" id="IPR036514">
    <property type="entry name" value="SGNH_hydro_sf"/>
</dbReference>
<evidence type="ECO:0000259" key="9">
    <source>
        <dbReference type="Pfam" id="PF01757"/>
    </source>
</evidence>
<feature type="domain" description="Acyltransferase 3" evidence="9">
    <location>
        <begin position="15"/>
        <end position="323"/>
    </location>
</feature>
<dbReference type="EMBL" id="BAABBX010000010">
    <property type="protein sequence ID" value="GAA4187955.1"/>
    <property type="molecule type" value="Genomic_DNA"/>
</dbReference>
<feature type="transmembrane region" description="Helical" evidence="8">
    <location>
        <begin position="58"/>
        <end position="78"/>
    </location>
</feature>
<dbReference type="InterPro" id="IPR002656">
    <property type="entry name" value="Acyl_transf_3_dom"/>
</dbReference>
<evidence type="ECO:0000313" key="12">
    <source>
        <dbReference type="Proteomes" id="UP001500213"/>
    </source>
</evidence>
<protein>
    <submittedName>
        <fullName evidence="11">Acyltransferase family protein</fullName>
    </submittedName>
</protein>
<dbReference type="Proteomes" id="UP001500213">
    <property type="component" value="Unassembled WGS sequence"/>
</dbReference>
<evidence type="ECO:0000313" key="11">
    <source>
        <dbReference type="EMBL" id="GAA4187955.1"/>
    </source>
</evidence>
<dbReference type="SUPFAM" id="SSF52266">
    <property type="entry name" value="SGNH hydrolase"/>
    <property type="match status" value="1"/>
</dbReference>
<sequence length="654" mass="68925">MGSVTLYHAHLPVLTGGYVGVDVFFVISGFLITSHLLRDVLTRGRLDFGRFYARRARRILPASFAVLLATLVAAVFVVPPAQLRQVAHDAVMTALYVPNWAYAAGGTDYLAQSDAPSLFQHYWSLGVEEQFYLVWPLLLVVAFALVRRRKTRLAGVLGAIAVVSFLLCVVLTRTSEPWAFFGLHTRAWEFAAGGLVALLLSGRWRLPRSAATVAGWLGAAALAWSLFAFTDATEFPGAAAAVPVLGTALVILGGASAPPHGPGALLSWRPAVFLGEISYSLYLVHWPVLTLAQAAVGAEHPLRIRYTLLLAVLCVPLAWVLYRYVENPLRRSARLSALPARTTLTSALAGSLVAVVAAAGVFGIAVAAPTSTSRTVRPTAATLSPDATPFVPANLQPALDKASTDNPAVYADGCHLEFSSTAPPGDCRFGTNAAAPHVLLFGDSHAAQWFPALDALADDGAISLQSVTKSGCPAASISVDFTSQSGPIAYPQCEIWRDAMLKQIAADPPQLIVLSDDSAPPLPDGGTPTAAQWQQAVAQTLSRLPQQSRVLVIGDTPLPGTPPSACLSAHLDDAASCALPKATAVRSDFIAAERAAAKAAHAQFADVDDYLCNDTSCPSIISNRLVYRDGSHLTATAARSLAPELGRAVRAALG</sequence>
<keyword evidence="7 11" id="KW-0012">Acyltransferase</keyword>
<keyword evidence="12" id="KW-1185">Reference proteome</keyword>
<evidence type="ECO:0000256" key="8">
    <source>
        <dbReference type="SAM" id="Phobius"/>
    </source>
</evidence>
<evidence type="ECO:0000256" key="6">
    <source>
        <dbReference type="ARBA" id="ARBA00023136"/>
    </source>
</evidence>
<feature type="transmembrane region" description="Helical" evidence="8">
    <location>
        <begin position="346"/>
        <end position="368"/>
    </location>
</feature>
<keyword evidence="5 8" id="KW-1133">Transmembrane helix</keyword>
<name>A0ABP8AQ94_9MICO</name>
<comment type="subcellular location">
    <subcellularLocation>
        <location evidence="1">Cell membrane</location>
        <topology evidence="1">Multi-pass membrane protein</topology>
    </subcellularLocation>
</comment>
<feature type="transmembrane region" description="Helical" evidence="8">
    <location>
        <begin position="235"/>
        <end position="254"/>
    </location>
</feature>
<feature type="transmembrane region" description="Helical" evidence="8">
    <location>
        <begin position="212"/>
        <end position="229"/>
    </location>
</feature>
<keyword evidence="2" id="KW-1003">Cell membrane</keyword>
<feature type="transmembrane region" description="Helical" evidence="8">
    <location>
        <begin position="304"/>
        <end position="325"/>
    </location>
</feature>
<keyword evidence="3" id="KW-0808">Transferase</keyword>
<keyword evidence="6 8" id="KW-0472">Membrane</keyword>
<proteinExistence type="predicted"/>
<evidence type="ECO:0000259" key="10">
    <source>
        <dbReference type="Pfam" id="PF19040"/>
    </source>
</evidence>
<evidence type="ECO:0000256" key="1">
    <source>
        <dbReference type="ARBA" id="ARBA00004651"/>
    </source>
</evidence>
<dbReference type="PANTHER" id="PTHR23028">
    <property type="entry name" value="ACETYLTRANSFERASE"/>
    <property type="match status" value="1"/>
</dbReference>
<reference evidence="12" key="1">
    <citation type="journal article" date="2019" name="Int. J. Syst. Evol. Microbiol.">
        <title>The Global Catalogue of Microorganisms (GCM) 10K type strain sequencing project: providing services to taxonomists for standard genome sequencing and annotation.</title>
        <authorList>
            <consortium name="The Broad Institute Genomics Platform"/>
            <consortium name="The Broad Institute Genome Sequencing Center for Infectious Disease"/>
            <person name="Wu L."/>
            <person name="Ma J."/>
        </authorList>
    </citation>
    <scope>NUCLEOTIDE SEQUENCE [LARGE SCALE GENOMIC DNA]</scope>
    <source>
        <strain evidence="12">JCM 17593</strain>
    </source>
</reference>
<organism evidence="11 12">
    <name type="scientific">Gryllotalpicola kribbensis</name>
    <dbReference type="NCBI Taxonomy" id="993084"/>
    <lineage>
        <taxon>Bacteria</taxon>
        <taxon>Bacillati</taxon>
        <taxon>Actinomycetota</taxon>
        <taxon>Actinomycetes</taxon>
        <taxon>Micrococcales</taxon>
        <taxon>Microbacteriaceae</taxon>
        <taxon>Gryllotalpicola</taxon>
    </lineage>
</organism>